<sequence length="592" mass="62776">MASTSSSATAGILLYDGQSRDRQASATNPSSNGTAKSNRPRNTPHESYNLRTNFTTQLPPETPASLHHLQSAYDEYKISPSPILGDQVPLERPPTAGISGYDDDGMPLLPSFNPLAITAGAVAGLGFGILFFYLHLGPEWQKVLTLPGNLYIRALRCLIVPMVFCVLTIVVAENVSMGRTSIFRLRTLVPFLASGWTATAQGAIIAYVFKGYFATGGGGGSSIASPPANAVATAFNLTMQCANGLYLASTPTGLACAAPDATNATFMAHSLAASAGVGASMNQLSLMDQVTAILNLMVTSNILTSLVNGDLLSIVLFCFPLGYVVAKSTDSSETNHVLSLLRQLRNLFLLLLFGLLRATPVAIAVLLASAIAAFDANHLDTMMTQIGYYFASFLVGVFTHNMLVLPALVFAWTRANPFAFMAKLVPAYLFAFSCASSMATLPLAVACIQRAAVSRHLALVTMPFGTPANMNGCALYYPISVVFMASTAGLADQLTISRWAIIVVVGWMGSMGTAPVPHAGLVYVLTLWSTCFPAVPLPPSFSILVAADFIFDRIATAMNVNGNAMVTRILADQVDETFEVTAAQQQQQHVVA</sequence>
<dbReference type="InterPro" id="IPR036458">
    <property type="entry name" value="Na:dicarbo_symporter_sf"/>
</dbReference>
<evidence type="ECO:0000256" key="1">
    <source>
        <dbReference type="ARBA" id="ARBA00004651"/>
    </source>
</evidence>
<dbReference type="PANTHER" id="PTHR42865">
    <property type="entry name" value="PROTON/GLUTAMATE-ASPARTATE SYMPORTER"/>
    <property type="match status" value="1"/>
</dbReference>
<gene>
    <name evidence="10" type="primary">Aste57867_16791</name>
    <name evidence="9" type="ORF">As57867_016734</name>
    <name evidence="10" type="ORF">ASTE57867_16791</name>
</gene>
<dbReference type="PANTHER" id="PTHR42865:SF7">
    <property type="entry name" value="PROTON_GLUTAMATE-ASPARTATE SYMPORTER"/>
    <property type="match status" value="1"/>
</dbReference>
<comment type="subcellular location">
    <subcellularLocation>
        <location evidence="1">Cell membrane</location>
        <topology evidence="1">Multi-pass membrane protein</topology>
    </subcellularLocation>
    <subcellularLocation>
        <location evidence="7">Membrane</location>
        <topology evidence="7">Multi-pass membrane protein</topology>
    </subcellularLocation>
</comment>
<accession>A0A485L765</accession>
<dbReference type="EMBL" id="VJMH01005986">
    <property type="protein sequence ID" value="KAF0692076.1"/>
    <property type="molecule type" value="Genomic_DNA"/>
</dbReference>
<dbReference type="Pfam" id="PF00375">
    <property type="entry name" value="SDF"/>
    <property type="match status" value="1"/>
</dbReference>
<reference evidence="10 11" key="1">
    <citation type="submission" date="2019-03" db="EMBL/GenBank/DDBJ databases">
        <authorList>
            <person name="Gaulin E."/>
            <person name="Dumas B."/>
        </authorList>
    </citation>
    <scope>NUCLEOTIDE SEQUENCE [LARGE SCALE GENOMIC DNA]</scope>
    <source>
        <strain evidence="10">CBS 568.67</strain>
    </source>
</reference>
<evidence type="ECO:0000256" key="6">
    <source>
        <dbReference type="ARBA" id="ARBA00023136"/>
    </source>
</evidence>
<dbReference type="SUPFAM" id="SSF118215">
    <property type="entry name" value="Proton glutamate symport protein"/>
    <property type="match status" value="1"/>
</dbReference>
<feature type="transmembrane region" description="Helical" evidence="7">
    <location>
        <begin position="347"/>
        <end position="374"/>
    </location>
</feature>
<evidence type="ECO:0000256" key="4">
    <source>
        <dbReference type="ARBA" id="ARBA00022692"/>
    </source>
</evidence>
<dbReference type="EMBL" id="CAADRA010006007">
    <property type="protein sequence ID" value="VFT93556.1"/>
    <property type="molecule type" value="Genomic_DNA"/>
</dbReference>
<reference evidence="9" key="2">
    <citation type="submission" date="2019-06" db="EMBL/GenBank/DDBJ databases">
        <title>Genomics analysis of Aphanomyces spp. identifies a new class of oomycete effector associated with host adaptation.</title>
        <authorList>
            <person name="Gaulin E."/>
        </authorList>
    </citation>
    <scope>NUCLEOTIDE SEQUENCE</scope>
    <source>
        <strain evidence="9">CBS 578.67</strain>
    </source>
</reference>
<feature type="transmembrane region" description="Helical" evidence="7">
    <location>
        <begin position="424"/>
        <end position="445"/>
    </location>
</feature>
<feature type="transmembrane region" description="Helical" evidence="7">
    <location>
        <begin position="187"/>
        <end position="209"/>
    </location>
</feature>
<evidence type="ECO:0000256" key="5">
    <source>
        <dbReference type="ARBA" id="ARBA00022989"/>
    </source>
</evidence>
<protein>
    <recommendedName>
        <fullName evidence="7">Amino acid transporter</fullName>
    </recommendedName>
</protein>
<evidence type="ECO:0000313" key="9">
    <source>
        <dbReference type="EMBL" id="KAF0692076.1"/>
    </source>
</evidence>
<proteinExistence type="inferred from homology"/>
<feature type="region of interest" description="Disordered" evidence="8">
    <location>
        <begin position="1"/>
        <end position="48"/>
    </location>
</feature>
<organism evidence="10 11">
    <name type="scientific">Aphanomyces stellatus</name>
    <dbReference type="NCBI Taxonomy" id="120398"/>
    <lineage>
        <taxon>Eukaryota</taxon>
        <taxon>Sar</taxon>
        <taxon>Stramenopiles</taxon>
        <taxon>Oomycota</taxon>
        <taxon>Saprolegniomycetes</taxon>
        <taxon>Saprolegniales</taxon>
        <taxon>Verrucalvaceae</taxon>
        <taxon>Aphanomyces</taxon>
    </lineage>
</organism>
<keyword evidence="4 7" id="KW-0812">Transmembrane</keyword>
<feature type="transmembrane region" description="Helical" evidence="7">
    <location>
        <begin position="153"/>
        <end position="175"/>
    </location>
</feature>
<keyword evidence="7" id="KW-0769">Symport</keyword>
<evidence type="ECO:0000256" key="2">
    <source>
        <dbReference type="ARBA" id="ARBA00022448"/>
    </source>
</evidence>
<feature type="transmembrane region" description="Helical" evidence="7">
    <location>
        <begin position="115"/>
        <end position="133"/>
    </location>
</feature>
<evidence type="ECO:0000256" key="8">
    <source>
        <dbReference type="SAM" id="MobiDB-lite"/>
    </source>
</evidence>
<dbReference type="OrthoDB" id="68212at2759"/>
<evidence type="ECO:0000313" key="11">
    <source>
        <dbReference type="Proteomes" id="UP000332933"/>
    </source>
</evidence>
<comment type="similarity">
    <text evidence="7">Belongs to the dicarboxylate/amino acid:cation symporter (DAACS) (TC 2.A.23) family.</text>
</comment>
<dbReference type="PRINTS" id="PR00173">
    <property type="entry name" value="EDTRNSPORT"/>
</dbReference>
<name>A0A485L765_9STRA</name>
<keyword evidence="11" id="KW-1185">Reference proteome</keyword>
<evidence type="ECO:0000256" key="7">
    <source>
        <dbReference type="RuleBase" id="RU361216"/>
    </source>
</evidence>
<keyword evidence="3" id="KW-1003">Cell membrane</keyword>
<dbReference type="GO" id="GO:0015293">
    <property type="term" value="F:symporter activity"/>
    <property type="evidence" value="ECO:0007669"/>
    <property type="project" value="UniProtKB-UniRule"/>
</dbReference>
<feature type="compositionally biased region" description="Polar residues" evidence="8">
    <location>
        <begin position="24"/>
        <end position="48"/>
    </location>
</feature>
<feature type="transmembrane region" description="Helical" evidence="7">
    <location>
        <begin position="386"/>
        <end position="412"/>
    </location>
</feature>
<dbReference type="AlphaFoldDB" id="A0A485L765"/>
<keyword evidence="5 7" id="KW-1133">Transmembrane helix</keyword>
<dbReference type="Proteomes" id="UP000332933">
    <property type="component" value="Unassembled WGS sequence"/>
</dbReference>
<dbReference type="InterPro" id="IPR001991">
    <property type="entry name" value="Na-dicarboxylate_symporter"/>
</dbReference>
<evidence type="ECO:0000313" key="10">
    <source>
        <dbReference type="EMBL" id="VFT93556.1"/>
    </source>
</evidence>
<keyword evidence="6 7" id="KW-0472">Membrane</keyword>
<dbReference type="Gene3D" id="1.10.3860.10">
    <property type="entry name" value="Sodium:dicarboxylate symporter"/>
    <property type="match status" value="1"/>
</dbReference>
<evidence type="ECO:0000256" key="3">
    <source>
        <dbReference type="ARBA" id="ARBA00022475"/>
    </source>
</evidence>
<dbReference type="GO" id="GO:0005886">
    <property type="term" value="C:plasma membrane"/>
    <property type="evidence" value="ECO:0007669"/>
    <property type="project" value="UniProtKB-SubCell"/>
</dbReference>
<feature type="transmembrane region" description="Helical" evidence="7">
    <location>
        <begin position="306"/>
        <end position="326"/>
    </location>
</feature>
<keyword evidence="2 7" id="KW-0813">Transport</keyword>